<evidence type="ECO:0000313" key="11">
    <source>
        <dbReference type="Proteomes" id="UP001199919"/>
    </source>
</evidence>
<feature type="domain" description="Ammonium transporter AmtB-like" evidence="9">
    <location>
        <begin position="39"/>
        <end position="434"/>
    </location>
</feature>
<keyword evidence="7 8" id="KW-0924">Ammonia transport</keyword>
<sequence>MKKILPFLLLVVVVVLALIYPSVDVTTIADSKIDSGDTAWLLVSTALVLIMTPGLAFFYGGMVSKKNVLSTMMQSFVCMGIITILWVVFGFSLAFGKDMFGGFLGDPSTFFMMKGMLGNDTWPLAPTIPLVLFAMFQLKFAVITPALITGAFAERIRFNSYVIFLCLFMIFIYAPLAHATWHPEGFFFKLGVLDFAGGTVVHMSAGWAALASAIYLKQRTDKAHAPARISYVLLGTGLLWFGWFGFNAGSALGANALAATALGTTTTASAAAAIAWIFFDMLRGKKPSVVGACIGAVVGLVAITPAAGFVTIPHSLIIGIVAAVVSNLVVIWRSKTSIDDTLDVFPCHGVGGMVGMLLTGVFAHANVNSANTTGNGLFYGDTKLFVTHLIALVGVSAFAFIGSFILLKVTDLISKLRVTPEEEAIGLDVSQHDEEL</sequence>
<dbReference type="EMBL" id="JAJPWV010000003">
    <property type="protein sequence ID" value="MCD8741300.1"/>
    <property type="molecule type" value="Genomic_DNA"/>
</dbReference>
<feature type="transmembrane region" description="Helical" evidence="8">
    <location>
        <begin position="75"/>
        <end position="95"/>
    </location>
</feature>
<evidence type="ECO:0000256" key="3">
    <source>
        <dbReference type="ARBA" id="ARBA00022448"/>
    </source>
</evidence>
<dbReference type="Pfam" id="PF00909">
    <property type="entry name" value="Ammonium_transp"/>
    <property type="match status" value="1"/>
</dbReference>
<dbReference type="InterPro" id="IPR018047">
    <property type="entry name" value="Ammonium_transpt_CS"/>
</dbReference>
<feature type="transmembrane region" description="Helical" evidence="8">
    <location>
        <begin position="228"/>
        <end position="246"/>
    </location>
</feature>
<evidence type="ECO:0000256" key="8">
    <source>
        <dbReference type="RuleBase" id="RU362002"/>
    </source>
</evidence>
<dbReference type="RefSeq" id="WP_232177806.1">
    <property type="nucleotide sequence ID" value="NZ_JAJPWV010000003.1"/>
</dbReference>
<reference evidence="10 11" key="1">
    <citation type="submission" date="2021-12" db="EMBL/GenBank/DDBJ databases">
        <title>Mucilaginibacter roseus genome.</title>
        <authorList>
            <person name="Ferreira J.R."/>
            <person name="Newman J.D."/>
        </authorList>
    </citation>
    <scope>NUCLEOTIDE SEQUENCE [LARGE SCALE GENOMIC DNA]</scope>
    <source>
        <strain evidence="10 11">LMG 28454</strain>
    </source>
</reference>
<dbReference type="InterPro" id="IPR029020">
    <property type="entry name" value="Ammonium/urea_transptr"/>
</dbReference>
<accession>A0ABS8U5G1</accession>
<feature type="transmembrane region" description="Helical" evidence="8">
    <location>
        <begin position="128"/>
        <end position="149"/>
    </location>
</feature>
<dbReference type="PANTHER" id="PTHR43029">
    <property type="entry name" value="AMMONIUM TRANSPORTER MEP2"/>
    <property type="match status" value="1"/>
</dbReference>
<dbReference type="Proteomes" id="UP001199919">
    <property type="component" value="Unassembled WGS sequence"/>
</dbReference>
<dbReference type="PANTHER" id="PTHR43029:SF21">
    <property type="entry name" value="AMMONIUM TRANSPORTER 1"/>
    <property type="match status" value="1"/>
</dbReference>
<comment type="subcellular location">
    <subcellularLocation>
        <location evidence="8">Cell membrane</location>
        <topology evidence="8">Multi-pass membrane protein</topology>
    </subcellularLocation>
    <subcellularLocation>
        <location evidence="1">Membrane</location>
        <topology evidence="1">Multi-pass membrane protein</topology>
    </subcellularLocation>
</comment>
<keyword evidence="5 8" id="KW-1133">Transmembrane helix</keyword>
<evidence type="ECO:0000256" key="1">
    <source>
        <dbReference type="ARBA" id="ARBA00004141"/>
    </source>
</evidence>
<evidence type="ECO:0000313" key="10">
    <source>
        <dbReference type="EMBL" id="MCD8741300.1"/>
    </source>
</evidence>
<keyword evidence="6 8" id="KW-0472">Membrane</keyword>
<evidence type="ECO:0000256" key="2">
    <source>
        <dbReference type="ARBA" id="ARBA00005887"/>
    </source>
</evidence>
<dbReference type="InterPro" id="IPR024041">
    <property type="entry name" value="NH4_transpt_AmtB-like_dom"/>
</dbReference>
<feature type="transmembrane region" description="Helical" evidence="8">
    <location>
        <begin position="316"/>
        <end position="332"/>
    </location>
</feature>
<dbReference type="NCBIfam" id="TIGR00836">
    <property type="entry name" value="amt"/>
    <property type="match status" value="1"/>
</dbReference>
<dbReference type="SUPFAM" id="SSF111352">
    <property type="entry name" value="Ammonium transporter"/>
    <property type="match status" value="1"/>
</dbReference>
<feature type="transmembrane region" description="Helical" evidence="8">
    <location>
        <begin position="39"/>
        <end position="63"/>
    </location>
</feature>
<dbReference type="PROSITE" id="PS01219">
    <property type="entry name" value="AMMONIUM_TRANSP"/>
    <property type="match status" value="1"/>
</dbReference>
<gene>
    <name evidence="10" type="ORF">LT679_11860</name>
</gene>
<evidence type="ECO:0000256" key="5">
    <source>
        <dbReference type="ARBA" id="ARBA00022989"/>
    </source>
</evidence>
<feature type="transmembrane region" description="Helical" evidence="8">
    <location>
        <begin position="252"/>
        <end position="277"/>
    </location>
</feature>
<name>A0ABS8U5G1_9SPHI</name>
<feature type="transmembrane region" description="Helical" evidence="8">
    <location>
        <begin position="344"/>
        <end position="365"/>
    </location>
</feature>
<dbReference type="Gene3D" id="1.10.3430.10">
    <property type="entry name" value="Ammonium transporter AmtB like domains"/>
    <property type="match status" value="1"/>
</dbReference>
<comment type="similarity">
    <text evidence="2 8">Belongs to the ammonia transporter channel (TC 1.A.11.2) family.</text>
</comment>
<keyword evidence="3 8" id="KW-0813">Transport</keyword>
<feature type="transmembrane region" description="Helical" evidence="8">
    <location>
        <begin position="385"/>
        <end position="407"/>
    </location>
</feature>
<protein>
    <recommendedName>
        <fullName evidence="8">Ammonium transporter</fullName>
    </recommendedName>
</protein>
<feature type="transmembrane region" description="Helical" evidence="8">
    <location>
        <begin position="161"/>
        <end position="181"/>
    </location>
</feature>
<keyword evidence="11" id="KW-1185">Reference proteome</keyword>
<evidence type="ECO:0000256" key="6">
    <source>
        <dbReference type="ARBA" id="ARBA00023136"/>
    </source>
</evidence>
<evidence type="ECO:0000259" key="9">
    <source>
        <dbReference type="Pfam" id="PF00909"/>
    </source>
</evidence>
<feature type="transmembrane region" description="Helical" evidence="8">
    <location>
        <begin position="289"/>
        <end position="310"/>
    </location>
</feature>
<proteinExistence type="inferred from homology"/>
<evidence type="ECO:0000256" key="4">
    <source>
        <dbReference type="ARBA" id="ARBA00022692"/>
    </source>
</evidence>
<comment type="caution">
    <text evidence="10">The sequence shown here is derived from an EMBL/GenBank/DDBJ whole genome shotgun (WGS) entry which is preliminary data.</text>
</comment>
<feature type="transmembrane region" description="Helical" evidence="8">
    <location>
        <begin position="193"/>
        <end position="216"/>
    </location>
</feature>
<evidence type="ECO:0000256" key="7">
    <source>
        <dbReference type="ARBA" id="ARBA00023177"/>
    </source>
</evidence>
<keyword evidence="4 8" id="KW-0812">Transmembrane</keyword>
<organism evidence="10 11">
    <name type="scientific">Mucilaginibacter roseus</name>
    <dbReference type="NCBI Taxonomy" id="1528868"/>
    <lineage>
        <taxon>Bacteria</taxon>
        <taxon>Pseudomonadati</taxon>
        <taxon>Bacteroidota</taxon>
        <taxon>Sphingobacteriia</taxon>
        <taxon>Sphingobacteriales</taxon>
        <taxon>Sphingobacteriaceae</taxon>
        <taxon>Mucilaginibacter</taxon>
    </lineage>
</organism>
<dbReference type="InterPro" id="IPR001905">
    <property type="entry name" value="Ammonium_transpt"/>
</dbReference>